<dbReference type="CDD" id="cd00590">
    <property type="entry name" value="RRM_SF"/>
    <property type="match status" value="1"/>
</dbReference>
<dbReference type="Pfam" id="PF00076">
    <property type="entry name" value="RRM_1"/>
    <property type="match status" value="1"/>
</dbReference>
<keyword evidence="5" id="KW-1185">Reference proteome</keyword>
<dbReference type="InterPro" id="IPR035979">
    <property type="entry name" value="RBD_domain_sf"/>
</dbReference>
<dbReference type="InterPro" id="IPR000504">
    <property type="entry name" value="RRM_dom"/>
</dbReference>
<proteinExistence type="predicted"/>
<dbReference type="GO" id="GO:0003723">
    <property type="term" value="F:RNA binding"/>
    <property type="evidence" value="ECO:0007669"/>
    <property type="project" value="UniProtKB-UniRule"/>
</dbReference>
<feature type="domain" description="RRM" evidence="3">
    <location>
        <begin position="114"/>
        <end position="185"/>
    </location>
</feature>
<dbReference type="InterPro" id="IPR041337">
    <property type="entry name" value="hnRNP_Q_AcD"/>
</dbReference>
<evidence type="ECO:0000259" key="3">
    <source>
        <dbReference type="PROSITE" id="PS50102"/>
    </source>
</evidence>
<keyword evidence="1" id="KW-0694">RNA-binding</keyword>
<reference evidence="4" key="1">
    <citation type="submission" date="2021-05" db="EMBL/GenBank/DDBJ databases">
        <title>The genome of the haptophyte Pavlova lutheri (Diacronema luteri, Pavlovales) - a model for lipid biosynthesis in eukaryotic algae.</title>
        <authorList>
            <person name="Hulatt C.J."/>
            <person name="Posewitz M.C."/>
        </authorList>
    </citation>
    <scope>NUCLEOTIDE SEQUENCE</scope>
    <source>
        <strain evidence="4">NIVA-4/92</strain>
    </source>
</reference>
<accession>A0A8J6C472</accession>
<feature type="compositionally biased region" description="Pro residues" evidence="2">
    <location>
        <begin position="234"/>
        <end position="244"/>
    </location>
</feature>
<feature type="region of interest" description="Disordered" evidence="2">
    <location>
        <begin position="312"/>
        <end position="385"/>
    </location>
</feature>
<dbReference type="Pfam" id="PF18360">
    <property type="entry name" value="hnRNP_Q_AcD"/>
    <property type="match status" value="1"/>
</dbReference>
<dbReference type="CDD" id="cd21039">
    <property type="entry name" value="NURR"/>
    <property type="match status" value="1"/>
</dbReference>
<dbReference type="Proteomes" id="UP000751190">
    <property type="component" value="Unassembled WGS sequence"/>
</dbReference>
<comment type="caution">
    <text evidence="4">The sequence shown here is derived from an EMBL/GenBank/DDBJ whole genome shotgun (WGS) entry which is preliminary data.</text>
</comment>
<evidence type="ECO:0000256" key="2">
    <source>
        <dbReference type="SAM" id="MobiDB-lite"/>
    </source>
</evidence>
<dbReference type="InterPro" id="IPR012677">
    <property type="entry name" value="Nucleotide-bd_a/b_plait_sf"/>
</dbReference>
<dbReference type="OrthoDB" id="439808at2759"/>
<dbReference type="EMBL" id="JAGTXO010000025">
    <property type="protein sequence ID" value="KAG8461452.1"/>
    <property type="molecule type" value="Genomic_DNA"/>
</dbReference>
<evidence type="ECO:0000313" key="4">
    <source>
        <dbReference type="EMBL" id="KAG8461452.1"/>
    </source>
</evidence>
<evidence type="ECO:0000256" key="1">
    <source>
        <dbReference type="PROSITE-ProRule" id="PRU00176"/>
    </source>
</evidence>
<feature type="compositionally biased region" description="Low complexity" evidence="2">
    <location>
        <begin position="318"/>
        <end position="371"/>
    </location>
</feature>
<dbReference type="PANTHER" id="PTHR32343">
    <property type="entry name" value="SERINE/ARGININE-RICH SPLICING FACTOR"/>
    <property type="match status" value="1"/>
</dbReference>
<dbReference type="SUPFAM" id="SSF54928">
    <property type="entry name" value="RNA-binding domain, RBD"/>
    <property type="match status" value="1"/>
</dbReference>
<dbReference type="Gene3D" id="3.30.70.330">
    <property type="match status" value="1"/>
</dbReference>
<gene>
    <name evidence="4" type="ORF">KFE25_001056</name>
</gene>
<sequence length="385" mass="39041">MWGGAAAGVGAYGAQPQQVPQLPSVQAVLDEMYATGVLMAGELDFNVQSSLRGLSEPQAYEVVNKFREANTGGIRNKSAFLSNVIKRIRDTIPVAAMGMGMPGVMMGAVAATNKTVHIGNLPPGATPDVVRQLFSHFGAIVDVRFGGNAKYAFVDYVEPASATAALGMNQYDLWGFRLRVEAASSFRQTGAGAGGAPLAAAYGVGGYAGGEYQQPVDYGAASAAYAAQPAPAYSAPPGPPPGPPTTTDAGNAYNAYVGYDGAHAGQKRPRVGEPGGPEPQTIAEVDQALAAIAEQQAELQRKVAELHAKKEQLGATHAAEPPSAVQPSAAAVEAAPAGERGSSAPAAAAEGGNWQQPHAEAGANGEGNETAAAHEADADAPPGTA</sequence>
<dbReference type="AlphaFoldDB" id="A0A8J6C472"/>
<dbReference type="PANTHER" id="PTHR32343:SF22">
    <property type="entry name" value="LD29830P"/>
    <property type="match status" value="1"/>
</dbReference>
<organism evidence="4 5">
    <name type="scientific">Diacronema lutheri</name>
    <name type="common">Unicellular marine alga</name>
    <name type="synonym">Monochrysis lutheri</name>
    <dbReference type="NCBI Taxonomy" id="2081491"/>
    <lineage>
        <taxon>Eukaryota</taxon>
        <taxon>Haptista</taxon>
        <taxon>Haptophyta</taxon>
        <taxon>Pavlovophyceae</taxon>
        <taxon>Pavlovales</taxon>
        <taxon>Pavlovaceae</taxon>
        <taxon>Diacronema</taxon>
    </lineage>
</organism>
<dbReference type="SMART" id="SM00360">
    <property type="entry name" value="RRM"/>
    <property type="match status" value="1"/>
</dbReference>
<protein>
    <recommendedName>
        <fullName evidence="3">RRM domain-containing protein</fullName>
    </recommendedName>
</protein>
<dbReference type="PROSITE" id="PS50102">
    <property type="entry name" value="RRM"/>
    <property type="match status" value="1"/>
</dbReference>
<evidence type="ECO:0000313" key="5">
    <source>
        <dbReference type="Proteomes" id="UP000751190"/>
    </source>
</evidence>
<name>A0A8J6C472_DIALT</name>
<feature type="region of interest" description="Disordered" evidence="2">
    <location>
        <begin position="230"/>
        <end position="253"/>
    </location>
</feature>